<dbReference type="PANTHER" id="PTHR42912">
    <property type="entry name" value="METHYLTRANSFERASE"/>
    <property type="match status" value="1"/>
</dbReference>
<keyword evidence="4" id="KW-1185">Reference proteome</keyword>
<evidence type="ECO:0000313" key="4">
    <source>
        <dbReference type="Proteomes" id="UP000326852"/>
    </source>
</evidence>
<feature type="region of interest" description="Disordered" evidence="1">
    <location>
        <begin position="1"/>
        <end position="46"/>
    </location>
</feature>
<dbReference type="EMBL" id="VTFX01000003">
    <property type="protein sequence ID" value="KAD3720611.1"/>
    <property type="molecule type" value="Genomic_DNA"/>
</dbReference>
<organism evidence="3 4">
    <name type="scientific">Arthrobacter yangruifuii</name>
    <dbReference type="NCBI Taxonomy" id="2606616"/>
    <lineage>
        <taxon>Bacteria</taxon>
        <taxon>Bacillati</taxon>
        <taxon>Actinomycetota</taxon>
        <taxon>Actinomycetes</taxon>
        <taxon>Micrococcales</taxon>
        <taxon>Micrococcaceae</taxon>
        <taxon>Arthrobacter</taxon>
    </lineage>
</organism>
<feature type="compositionally biased region" description="Low complexity" evidence="1">
    <location>
        <begin position="9"/>
        <end position="24"/>
    </location>
</feature>
<comment type="caution">
    <text evidence="3">The sequence shown here is derived from an EMBL/GenBank/DDBJ whole genome shotgun (WGS) entry which is preliminary data.</text>
</comment>
<name>A0A5N6MQC9_9MICC</name>
<evidence type="ECO:0000259" key="2">
    <source>
        <dbReference type="Pfam" id="PF13649"/>
    </source>
</evidence>
<dbReference type="InterPro" id="IPR050508">
    <property type="entry name" value="Methyltransf_Superfamily"/>
</dbReference>
<protein>
    <submittedName>
        <fullName evidence="3">Methyltransferase domain-containing protein</fullName>
    </submittedName>
</protein>
<dbReference type="SUPFAM" id="SSF53335">
    <property type="entry name" value="S-adenosyl-L-methionine-dependent methyltransferases"/>
    <property type="match status" value="1"/>
</dbReference>
<evidence type="ECO:0000313" key="3">
    <source>
        <dbReference type="EMBL" id="KAD3720611.1"/>
    </source>
</evidence>
<dbReference type="GO" id="GO:0032259">
    <property type="term" value="P:methylation"/>
    <property type="evidence" value="ECO:0007669"/>
    <property type="project" value="UniProtKB-KW"/>
</dbReference>
<dbReference type="GO" id="GO:0008168">
    <property type="term" value="F:methyltransferase activity"/>
    <property type="evidence" value="ECO:0007669"/>
    <property type="project" value="UniProtKB-KW"/>
</dbReference>
<dbReference type="Pfam" id="PF13649">
    <property type="entry name" value="Methyltransf_25"/>
    <property type="match status" value="1"/>
</dbReference>
<dbReference type="Gene3D" id="3.40.50.150">
    <property type="entry name" value="Vaccinia Virus protein VP39"/>
    <property type="match status" value="1"/>
</dbReference>
<evidence type="ECO:0000256" key="1">
    <source>
        <dbReference type="SAM" id="MobiDB-lite"/>
    </source>
</evidence>
<dbReference type="Proteomes" id="UP000326852">
    <property type="component" value="Unassembled WGS sequence"/>
</dbReference>
<reference evidence="3 4" key="1">
    <citation type="submission" date="2019-08" db="EMBL/GenBank/DDBJ databases">
        <title>Arthrobacter sp. nov., isolated from plateau pika and Tibetan wild ass.</title>
        <authorList>
            <person name="Ge Y."/>
        </authorList>
    </citation>
    <scope>NUCLEOTIDE SEQUENCE [LARGE SCALE GENOMIC DNA]</scope>
    <source>
        <strain evidence="3 4">785</strain>
    </source>
</reference>
<dbReference type="CDD" id="cd02440">
    <property type="entry name" value="AdoMet_MTases"/>
    <property type="match status" value="1"/>
</dbReference>
<accession>A0A5N6MQC9</accession>
<keyword evidence="3" id="KW-0489">Methyltransferase</keyword>
<dbReference type="InterPro" id="IPR029063">
    <property type="entry name" value="SAM-dependent_MTases_sf"/>
</dbReference>
<gene>
    <name evidence="3" type="ORF">GD627_07330</name>
</gene>
<sequence>MPVPGAGGVPPQATPDPGRVLPFRRLPRPKLPCSPNEKPPTETSLVTAPKPANYYAVPELAAAYDADTESRQDLQFYLTLAAETGARRVADIGSGTGLLCSLLAGQGYEVTGVEPEDTMLSLAASQPHADAVAWIRGTAERLPDAWADLVLMTGHVAQYFLDDTAWVQVLTHAGRTLRTGGRLAFEVRNPDAQAWRRWEGTHSTSRGTVIQTVRRNGDLVTHTDTWTNGSGTWTTTETLRFPSWDTVTSGLQATGLTVDQCWGNWDRSPVRQGSPEWIFLTKGL</sequence>
<proteinExistence type="predicted"/>
<dbReference type="AlphaFoldDB" id="A0A5N6MQC9"/>
<dbReference type="InterPro" id="IPR041698">
    <property type="entry name" value="Methyltransf_25"/>
</dbReference>
<feature type="domain" description="Methyltransferase" evidence="2">
    <location>
        <begin position="89"/>
        <end position="181"/>
    </location>
</feature>
<keyword evidence="3" id="KW-0808">Transferase</keyword>